<organism evidence="10 11">
    <name type="scientific">Diacronema lutheri</name>
    <name type="common">Unicellular marine alga</name>
    <name type="synonym">Monochrysis lutheri</name>
    <dbReference type="NCBI Taxonomy" id="2081491"/>
    <lineage>
        <taxon>Eukaryota</taxon>
        <taxon>Haptista</taxon>
        <taxon>Haptophyta</taxon>
        <taxon>Pavlovophyceae</taxon>
        <taxon>Pavlovales</taxon>
        <taxon>Pavlovaceae</taxon>
        <taxon>Diacronema</taxon>
    </lineage>
</organism>
<feature type="transmembrane region" description="Helical" evidence="8">
    <location>
        <begin position="384"/>
        <end position="402"/>
    </location>
</feature>
<name>A0A8J5XGG9_DIALT</name>
<sequence length="577" mass="59925">MEGKARGGTASFPLATGLNAARQTARRYLLKQISVTIDWMPWLHARCRSGPLTAFFRAATFCGEEEFYFVAVPLYMWFFDAGNGIALVLLFAFNLYLGNWLKNSFRLPRPPLQMRADWPDLARAAASASAAVGASSVCAAAPAAAACAPALDAPLRPARADGVCGCDEAGAPAAAGCAAKLGEGAVGAPASCARACDNAADLGHELLIARTGAKDADFGWPSTHAMNAVALPFYLLRCAFPIAVWEYAEPARMWFFGLCAAAWALSVSVSRVYLGVHSPADVQGGMMLGAIVLRLWLSLHRPLTAWVVGGFGAEAGGWCAGAPSAPPSHHGPRSFQWPLWPTGLTAVSADWTADASAASAPLVPGSPTELPWANGAARAIDTDLLLSLTVLAAMLIVAHPVVAPRTASFVESVMVVGFAYGFVVGAHVTGGNAAAPLTAAHASLTNVLLCVLVGGAMIAVAKVASKEAAGALLRWAPTRRLVYALLTVLPLTVLLRGLSLVDVPTNFGVLFVAMCCAVYVLDMGEGSSGRDEHGASSTGVFGGETVETVIAKFSNYASCGLTLTLAVPLVFQLLGLR</sequence>
<dbReference type="PANTHER" id="PTHR14969:SF28">
    <property type="entry name" value="DIHYDROSPHINGOSINE 1-PHOSPHATE PHOSPHATASE LCB3-RELATED"/>
    <property type="match status" value="1"/>
</dbReference>
<comment type="caution">
    <text evidence="10">The sequence shown here is derived from an EMBL/GenBank/DDBJ whole genome shotgun (WGS) entry which is preliminary data.</text>
</comment>
<feature type="transmembrane region" description="Helical" evidence="8">
    <location>
        <begin position="74"/>
        <end position="97"/>
    </location>
</feature>
<reference evidence="10" key="1">
    <citation type="submission" date="2021-05" db="EMBL/GenBank/DDBJ databases">
        <title>The genome of the haptophyte Pavlova lutheri (Diacronema luteri, Pavlovales) - a model for lipid biosynthesis in eukaryotic algae.</title>
        <authorList>
            <person name="Hulatt C.J."/>
            <person name="Posewitz M.C."/>
        </authorList>
    </citation>
    <scope>NUCLEOTIDE SEQUENCE</scope>
    <source>
        <strain evidence="10">NIVA-4/92</strain>
    </source>
</reference>
<keyword evidence="3" id="KW-0378">Hydrolase</keyword>
<dbReference type="SUPFAM" id="SSF48317">
    <property type="entry name" value="Acid phosphatase/Vanadium-dependent haloperoxidase"/>
    <property type="match status" value="1"/>
</dbReference>
<dbReference type="SMART" id="SM00014">
    <property type="entry name" value="acidPPc"/>
    <property type="match status" value="1"/>
</dbReference>
<keyword evidence="2 8" id="KW-0812">Transmembrane</keyword>
<proteinExistence type="inferred from homology"/>
<feature type="domain" description="Phosphatidic acid phosphatase type 2/haloperoxidase" evidence="9">
    <location>
        <begin position="185"/>
        <end position="297"/>
    </location>
</feature>
<dbReference type="Pfam" id="PF01569">
    <property type="entry name" value="PAP2"/>
    <property type="match status" value="1"/>
</dbReference>
<feature type="transmembrane region" description="Helical" evidence="8">
    <location>
        <begin position="481"/>
        <end position="498"/>
    </location>
</feature>
<evidence type="ECO:0000256" key="8">
    <source>
        <dbReference type="SAM" id="Phobius"/>
    </source>
</evidence>
<evidence type="ECO:0000256" key="4">
    <source>
        <dbReference type="ARBA" id="ARBA00022824"/>
    </source>
</evidence>
<dbReference type="EMBL" id="JAGTXO010000016">
    <property type="protein sequence ID" value="KAG8463467.1"/>
    <property type="molecule type" value="Genomic_DNA"/>
</dbReference>
<keyword evidence="5 8" id="KW-1133">Transmembrane helix</keyword>
<evidence type="ECO:0000313" key="11">
    <source>
        <dbReference type="Proteomes" id="UP000751190"/>
    </source>
</evidence>
<evidence type="ECO:0000259" key="9">
    <source>
        <dbReference type="SMART" id="SM00014"/>
    </source>
</evidence>
<dbReference type="GO" id="GO:0042392">
    <property type="term" value="F:sphingosine-1-phosphate phosphatase activity"/>
    <property type="evidence" value="ECO:0007669"/>
    <property type="project" value="TreeGrafter"/>
</dbReference>
<dbReference type="GO" id="GO:0005789">
    <property type="term" value="C:endoplasmic reticulum membrane"/>
    <property type="evidence" value="ECO:0007669"/>
    <property type="project" value="UniProtKB-SubCell"/>
</dbReference>
<dbReference type="Proteomes" id="UP000751190">
    <property type="component" value="Unassembled WGS sequence"/>
</dbReference>
<keyword evidence="4" id="KW-0256">Endoplasmic reticulum</keyword>
<comment type="similarity">
    <text evidence="7">Belongs to the type 2 lipid phosphate phosphatase family.</text>
</comment>
<protein>
    <recommendedName>
        <fullName evidence="9">Phosphatidic acid phosphatase type 2/haloperoxidase domain-containing protein</fullName>
    </recommendedName>
</protein>
<evidence type="ECO:0000256" key="5">
    <source>
        <dbReference type="ARBA" id="ARBA00022989"/>
    </source>
</evidence>
<keyword evidence="11" id="KW-1185">Reference proteome</keyword>
<evidence type="ECO:0000256" key="3">
    <source>
        <dbReference type="ARBA" id="ARBA00022801"/>
    </source>
</evidence>
<feature type="transmembrane region" description="Helical" evidence="8">
    <location>
        <begin position="409"/>
        <end position="428"/>
    </location>
</feature>
<evidence type="ECO:0000313" key="10">
    <source>
        <dbReference type="EMBL" id="KAG8463467.1"/>
    </source>
</evidence>
<keyword evidence="6 8" id="KW-0472">Membrane</keyword>
<evidence type="ECO:0000256" key="2">
    <source>
        <dbReference type="ARBA" id="ARBA00022692"/>
    </source>
</evidence>
<dbReference type="Gene3D" id="1.20.144.10">
    <property type="entry name" value="Phosphatidic acid phosphatase type 2/haloperoxidase"/>
    <property type="match status" value="1"/>
</dbReference>
<feature type="transmembrane region" description="Helical" evidence="8">
    <location>
        <begin position="504"/>
        <end position="521"/>
    </location>
</feature>
<gene>
    <name evidence="10" type="ORF">KFE25_004978</name>
</gene>
<dbReference type="OrthoDB" id="301434at2759"/>
<dbReference type="PANTHER" id="PTHR14969">
    <property type="entry name" value="SPHINGOSINE-1-PHOSPHATE PHOSPHOHYDROLASE"/>
    <property type="match status" value="1"/>
</dbReference>
<accession>A0A8J5XGG9</accession>
<evidence type="ECO:0000256" key="7">
    <source>
        <dbReference type="ARBA" id="ARBA00038324"/>
    </source>
</evidence>
<dbReference type="InterPro" id="IPR036938">
    <property type="entry name" value="PAP2/HPO_sf"/>
</dbReference>
<comment type="subcellular location">
    <subcellularLocation>
        <location evidence="1">Endoplasmic reticulum membrane</location>
        <topology evidence="1">Multi-pass membrane protein</topology>
    </subcellularLocation>
</comment>
<evidence type="ECO:0000256" key="6">
    <source>
        <dbReference type="ARBA" id="ARBA00023136"/>
    </source>
</evidence>
<evidence type="ECO:0000256" key="1">
    <source>
        <dbReference type="ARBA" id="ARBA00004477"/>
    </source>
</evidence>
<dbReference type="InterPro" id="IPR000326">
    <property type="entry name" value="PAP2/HPO"/>
</dbReference>
<feature type="transmembrane region" description="Helical" evidence="8">
    <location>
        <begin position="440"/>
        <end position="460"/>
    </location>
</feature>
<dbReference type="AlphaFoldDB" id="A0A8J5XGG9"/>